<reference evidence="1 2" key="1">
    <citation type="journal article" date="2015" name="Nature">
        <title>rRNA introns, odd ribosomes, and small enigmatic genomes across a large radiation of phyla.</title>
        <authorList>
            <person name="Brown C.T."/>
            <person name="Hug L.A."/>
            <person name="Thomas B.C."/>
            <person name="Sharon I."/>
            <person name="Castelle C.J."/>
            <person name="Singh A."/>
            <person name="Wilkins M.J."/>
            <person name="Williams K.H."/>
            <person name="Banfield J.F."/>
        </authorList>
    </citation>
    <scope>NUCLEOTIDE SEQUENCE [LARGE SCALE GENOMIC DNA]</scope>
</reference>
<name>A0A0G1UP31_9BACT</name>
<accession>A0A0G1UP31</accession>
<gene>
    <name evidence="1" type="ORF">UY27_C0007G0009</name>
</gene>
<comment type="caution">
    <text evidence="1">The sequence shown here is derived from an EMBL/GenBank/DDBJ whole genome shotgun (WGS) entry which is preliminary data.</text>
</comment>
<sequence length="91" mass="10226">MSTQMSSATIKVNLPAGILGNAKEEARRIGISVQDFIRMLMATYFANAGSVRALTRDQELYNRAQKEIREGKFTTVNNKAELEVYLNRLNS</sequence>
<dbReference type="EMBL" id="LCPJ01000007">
    <property type="protein sequence ID" value="KKU95841.1"/>
    <property type="molecule type" value="Genomic_DNA"/>
</dbReference>
<organism evidence="1 2">
    <name type="scientific">Candidatus Gottesmanbacteria bacterium GW2011_GWA1_48_13</name>
    <dbReference type="NCBI Taxonomy" id="1618439"/>
    <lineage>
        <taxon>Bacteria</taxon>
        <taxon>Candidatus Gottesmaniibacteriota</taxon>
    </lineage>
</organism>
<evidence type="ECO:0000313" key="1">
    <source>
        <dbReference type="EMBL" id="KKU95841.1"/>
    </source>
</evidence>
<dbReference type="AlphaFoldDB" id="A0A0G1UP31"/>
<dbReference type="Proteomes" id="UP000034661">
    <property type="component" value="Unassembled WGS sequence"/>
</dbReference>
<protein>
    <submittedName>
        <fullName evidence="1">Uncharacterized protein</fullName>
    </submittedName>
</protein>
<evidence type="ECO:0000313" key="2">
    <source>
        <dbReference type="Proteomes" id="UP000034661"/>
    </source>
</evidence>
<proteinExistence type="predicted"/>